<reference evidence="8 9" key="1">
    <citation type="submission" date="2016-03" db="EMBL/GenBank/DDBJ databases">
        <authorList>
            <person name="Devillers H."/>
        </authorList>
    </citation>
    <scope>NUCLEOTIDE SEQUENCE [LARGE SCALE GENOMIC DNA]</scope>
    <source>
        <strain evidence="8">CBS 11717</strain>
    </source>
</reference>
<dbReference type="EC" id="2.7.11.1" evidence="1"/>
<evidence type="ECO:0000313" key="9">
    <source>
        <dbReference type="Proteomes" id="UP000191024"/>
    </source>
</evidence>
<proteinExistence type="predicted"/>
<dbReference type="Proteomes" id="UP000191024">
    <property type="component" value="Chromosome G"/>
</dbReference>
<dbReference type="SUPFAM" id="SSF56112">
    <property type="entry name" value="Protein kinase-like (PK-like)"/>
    <property type="match status" value="1"/>
</dbReference>
<sequence>MYTNLVKLQTGTFSTVYWAQHAESLQEVALKVITKPGTGDTADRGVDPSAVHKELRNEQMAILVQNELDILWSLGQSHPNICGLLDFGKSRHHWLFVMEYAANGDLYELIRKLWLKHENGGHGGCHVTGGVNDNRCQVLSYGSDAAATDGVPEEVCSLDLVEAVSQLCGAISYAHKLGIAHRDIKPENVLVDKNGVFKLADWGLSVKQSVSRDHGIGTEKYLAPEAHSEGYDTFAADLWSLGITLLYVMFGVCPFRRAVPSDPNFARYCQNPRKFMIEYYFKDTKKNPGQIRSPWIHLPLGAYASRDHYLMHMLLCIVNCLLSLDPLQRHMGWFLASLGANHNEGSVEYSPRGSHSDNRHNSIASVTSVDSEESIFSNGSAMSTRTTPPRVNTRRPRSNSDSASVTQDFFHSGIVMNPDAVACLYDQKRGANLASVADQVLRQELALEPNS</sequence>
<dbReference type="InterPro" id="IPR045269">
    <property type="entry name" value="Atg1-like"/>
</dbReference>
<dbReference type="GO" id="GO:0010506">
    <property type="term" value="P:regulation of autophagy"/>
    <property type="evidence" value="ECO:0007669"/>
    <property type="project" value="InterPro"/>
</dbReference>
<dbReference type="GO" id="GO:0005776">
    <property type="term" value="C:autophagosome"/>
    <property type="evidence" value="ECO:0007669"/>
    <property type="project" value="TreeGrafter"/>
</dbReference>
<feature type="region of interest" description="Disordered" evidence="6">
    <location>
        <begin position="375"/>
        <end position="404"/>
    </location>
</feature>
<evidence type="ECO:0000256" key="1">
    <source>
        <dbReference type="ARBA" id="ARBA00012513"/>
    </source>
</evidence>
<keyword evidence="5" id="KW-0067">ATP-binding</keyword>
<dbReference type="Pfam" id="PF00069">
    <property type="entry name" value="Pkinase"/>
    <property type="match status" value="1"/>
</dbReference>
<evidence type="ECO:0000256" key="2">
    <source>
        <dbReference type="ARBA" id="ARBA00022679"/>
    </source>
</evidence>
<name>A0A1G4KCT3_9SACH</name>
<dbReference type="AlphaFoldDB" id="A0A1G4KCT3"/>
<dbReference type="InterPro" id="IPR008271">
    <property type="entry name" value="Ser/Thr_kinase_AS"/>
</dbReference>
<evidence type="ECO:0000256" key="3">
    <source>
        <dbReference type="ARBA" id="ARBA00022741"/>
    </source>
</evidence>
<feature type="domain" description="Protein kinase" evidence="7">
    <location>
        <begin position="2"/>
        <end position="451"/>
    </location>
</feature>
<dbReference type="EMBL" id="LT598469">
    <property type="protein sequence ID" value="SCV02171.1"/>
    <property type="molecule type" value="Genomic_DNA"/>
</dbReference>
<dbReference type="STRING" id="1230905.A0A1G4KCT3"/>
<organism evidence="8 9">
    <name type="scientific">Lachancea mirantina</name>
    <dbReference type="NCBI Taxonomy" id="1230905"/>
    <lineage>
        <taxon>Eukaryota</taxon>
        <taxon>Fungi</taxon>
        <taxon>Dikarya</taxon>
        <taxon>Ascomycota</taxon>
        <taxon>Saccharomycotina</taxon>
        <taxon>Saccharomycetes</taxon>
        <taxon>Saccharomycetales</taxon>
        <taxon>Saccharomycetaceae</taxon>
        <taxon>Lachancea</taxon>
    </lineage>
</organism>
<dbReference type="PROSITE" id="PS50011">
    <property type="entry name" value="PROTEIN_KINASE_DOM"/>
    <property type="match status" value="1"/>
</dbReference>
<protein>
    <recommendedName>
        <fullName evidence="1">non-specific serine/threonine protein kinase</fullName>
        <ecNumber evidence="1">2.7.11.1</ecNumber>
    </recommendedName>
</protein>
<dbReference type="PROSITE" id="PS00108">
    <property type="entry name" value="PROTEIN_KINASE_ST"/>
    <property type="match status" value="1"/>
</dbReference>
<dbReference type="GO" id="GO:0000407">
    <property type="term" value="C:phagophore assembly site"/>
    <property type="evidence" value="ECO:0007669"/>
    <property type="project" value="TreeGrafter"/>
</dbReference>
<dbReference type="SMART" id="SM00220">
    <property type="entry name" value="S_TKc"/>
    <property type="match status" value="1"/>
</dbReference>
<dbReference type="GO" id="GO:0005524">
    <property type="term" value="F:ATP binding"/>
    <property type="evidence" value="ECO:0007669"/>
    <property type="project" value="UniProtKB-KW"/>
</dbReference>
<evidence type="ECO:0000256" key="4">
    <source>
        <dbReference type="ARBA" id="ARBA00022777"/>
    </source>
</evidence>
<keyword evidence="4" id="KW-0418">Kinase</keyword>
<gene>
    <name evidence="8" type="ORF">LAMI_0G16534G</name>
</gene>
<dbReference type="InterPro" id="IPR011009">
    <property type="entry name" value="Kinase-like_dom_sf"/>
</dbReference>
<dbReference type="Gene3D" id="1.10.510.10">
    <property type="entry name" value="Transferase(Phosphotransferase) domain 1"/>
    <property type="match status" value="1"/>
</dbReference>
<dbReference type="GO" id="GO:0000045">
    <property type="term" value="P:autophagosome assembly"/>
    <property type="evidence" value="ECO:0007669"/>
    <property type="project" value="TreeGrafter"/>
</dbReference>
<dbReference type="PANTHER" id="PTHR24348">
    <property type="entry name" value="SERINE/THREONINE-PROTEIN KINASE UNC-51-RELATED"/>
    <property type="match status" value="1"/>
</dbReference>
<evidence type="ECO:0000259" key="7">
    <source>
        <dbReference type="PROSITE" id="PS50011"/>
    </source>
</evidence>
<dbReference type="GO" id="GO:0016020">
    <property type="term" value="C:membrane"/>
    <property type="evidence" value="ECO:0007669"/>
    <property type="project" value="TreeGrafter"/>
</dbReference>
<keyword evidence="2" id="KW-0808">Transferase</keyword>
<keyword evidence="3" id="KW-0547">Nucleotide-binding</keyword>
<keyword evidence="9" id="KW-1185">Reference proteome</keyword>
<dbReference type="GO" id="GO:0004674">
    <property type="term" value="F:protein serine/threonine kinase activity"/>
    <property type="evidence" value="ECO:0007669"/>
    <property type="project" value="UniProtKB-EC"/>
</dbReference>
<evidence type="ECO:0000256" key="6">
    <source>
        <dbReference type="SAM" id="MobiDB-lite"/>
    </source>
</evidence>
<evidence type="ECO:0000256" key="5">
    <source>
        <dbReference type="ARBA" id="ARBA00022840"/>
    </source>
</evidence>
<accession>A0A1G4KCT3</accession>
<dbReference type="InterPro" id="IPR000719">
    <property type="entry name" value="Prot_kinase_dom"/>
</dbReference>
<dbReference type="GO" id="GO:0005829">
    <property type="term" value="C:cytosol"/>
    <property type="evidence" value="ECO:0007669"/>
    <property type="project" value="TreeGrafter"/>
</dbReference>
<dbReference type="PANTHER" id="PTHR24348:SF22">
    <property type="entry name" value="NON-SPECIFIC SERINE_THREONINE PROTEIN KINASE"/>
    <property type="match status" value="1"/>
</dbReference>
<dbReference type="OrthoDB" id="4062651at2759"/>
<evidence type="ECO:0000313" key="8">
    <source>
        <dbReference type="EMBL" id="SCV02171.1"/>
    </source>
</evidence>